<keyword evidence="4 10" id="KW-0479">Metal-binding</keyword>
<dbReference type="InterPro" id="IPR036291">
    <property type="entry name" value="NAD(P)-bd_dom_sf"/>
</dbReference>
<dbReference type="GO" id="GO:0046294">
    <property type="term" value="P:formaldehyde catabolic process"/>
    <property type="evidence" value="ECO:0007669"/>
    <property type="project" value="TreeGrafter"/>
</dbReference>
<protein>
    <recommendedName>
        <fullName evidence="15">Alcohol dehydrogenase</fullName>
    </recommendedName>
</protein>
<feature type="domain" description="Alcohol dehydrogenase-like C-terminal" evidence="11">
    <location>
        <begin position="235"/>
        <end position="362"/>
    </location>
</feature>
<dbReference type="Pfam" id="PF08240">
    <property type="entry name" value="ADH_N"/>
    <property type="match status" value="1"/>
</dbReference>
<reference evidence="13" key="2">
    <citation type="journal article" date="2022" name="Hortic Res">
        <title>The genome of Dioscorea zingiberensis sheds light on the biosynthesis, origin and evolution of the medicinally important diosgenin saponins.</title>
        <authorList>
            <person name="Li Y."/>
            <person name="Tan C."/>
            <person name="Li Z."/>
            <person name="Guo J."/>
            <person name="Li S."/>
            <person name="Chen X."/>
            <person name="Wang C."/>
            <person name="Dai X."/>
            <person name="Yang H."/>
            <person name="Song W."/>
            <person name="Hou L."/>
            <person name="Xu J."/>
            <person name="Tong Z."/>
            <person name="Xu A."/>
            <person name="Yuan X."/>
            <person name="Wang W."/>
            <person name="Yang Q."/>
            <person name="Chen L."/>
            <person name="Sun Z."/>
            <person name="Wang K."/>
            <person name="Pan B."/>
            <person name="Chen J."/>
            <person name="Bao Y."/>
            <person name="Liu F."/>
            <person name="Qi X."/>
            <person name="Gang D.R."/>
            <person name="Wen J."/>
            <person name="Li J."/>
        </authorList>
    </citation>
    <scope>NUCLEOTIDE SEQUENCE</scope>
    <source>
        <strain evidence="13">Dzin_1.0</strain>
    </source>
</reference>
<organism evidence="13 14">
    <name type="scientific">Dioscorea zingiberensis</name>
    <dbReference type="NCBI Taxonomy" id="325984"/>
    <lineage>
        <taxon>Eukaryota</taxon>
        <taxon>Viridiplantae</taxon>
        <taxon>Streptophyta</taxon>
        <taxon>Embryophyta</taxon>
        <taxon>Tracheophyta</taxon>
        <taxon>Spermatophyta</taxon>
        <taxon>Magnoliopsida</taxon>
        <taxon>Liliopsida</taxon>
        <taxon>Dioscoreales</taxon>
        <taxon>Dioscoreaceae</taxon>
        <taxon>Dioscorea</taxon>
    </lineage>
</organism>
<evidence type="ECO:0000256" key="4">
    <source>
        <dbReference type="ARBA" id="ARBA00022723"/>
    </source>
</evidence>
<dbReference type="GO" id="GO:0004022">
    <property type="term" value="F:alcohol dehydrogenase (NAD+) activity"/>
    <property type="evidence" value="ECO:0007669"/>
    <property type="project" value="UniProtKB-EC"/>
</dbReference>
<dbReference type="AlphaFoldDB" id="A0A9D5CDH4"/>
<evidence type="ECO:0000256" key="8">
    <source>
        <dbReference type="ARBA" id="ARBA00049164"/>
    </source>
</evidence>
<dbReference type="OrthoDB" id="417550at2759"/>
<name>A0A9D5CDH4_9LILI</name>
<dbReference type="FunFam" id="3.40.50.720:FF:000003">
    <property type="entry name" value="S-(hydroxymethyl)glutathione dehydrogenase"/>
    <property type="match status" value="1"/>
</dbReference>
<accession>A0A9D5CDH4</accession>
<evidence type="ECO:0000256" key="10">
    <source>
        <dbReference type="RuleBase" id="RU361277"/>
    </source>
</evidence>
<dbReference type="PROSITE" id="PS00059">
    <property type="entry name" value="ADH_ZINC"/>
    <property type="match status" value="1"/>
</dbReference>
<dbReference type="FunFam" id="3.90.180.10:FF:000007">
    <property type="entry name" value="Alcohol dehydrogenase 6"/>
    <property type="match status" value="1"/>
</dbReference>
<comment type="catalytic activity">
    <reaction evidence="8">
        <text>a secondary alcohol + NAD(+) = a ketone + NADH + H(+)</text>
        <dbReference type="Rhea" id="RHEA:10740"/>
        <dbReference type="ChEBI" id="CHEBI:15378"/>
        <dbReference type="ChEBI" id="CHEBI:17087"/>
        <dbReference type="ChEBI" id="CHEBI:35681"/>
        <dbReference type="ChEBI" id="CHEBI:57540"/>
        <dbReference type="ChEBI" id="CHEBI:57945"/>
        <dbReference type="EC" id="1.1.1.1"/>
    </reaction>
</comment>
<comment type="similarity">
    <text evidence="2">Belongs to the zinc-containing alcohol dehydrogenase family. Class-III subfamily.</text>
</comment>
<keyword evidence="6" id="KW-0560">Oxidoreductase</keyword>
<comment type="catalytic activity">
    <reaction evidence="9">
        <text>a primary alcohol + NAD(+) = an aldehyde + NADH + H(+)</text>
        <dbReference type="Rhea" id="RHEA:10736"/>
        <dbReference type="ChEBI" id="CHEBI:15378"/>
        <dbReference type="ChEBI" id="CHEBI:15734"/>
        <dbReference type="ChEBI" id="CHEBI:17478"/>
        <dbReference type="ChEBI" id="CHEBI:57540"/>
        <dbReference type="ChEBI" id="CHEBI:57945"/>
        <dbReference type="EC" id="1.1.1.1"/>
    </reaction>
</comment>
<comment type="caution">
    <text evidence="13">The sequence shown here is derived from an EMBL/GenBank/DDBJ whole genome shotgun (WGS) entry which is preliminary data.</text>
</comment>
<evidence type="ECO:0000313" key="13">
    <source>
        <dbReference type="EMBL" id="KAJ0971171.1"/>
    </source>
</evidence>
<evidence type="ECO:0000256" key="5">
    <source>
        <dbReference type="ARBA" id="ARBA00022833"/>
    </source>
</evidence>
<evidence type="ECO:0000256" key="7">
    <source>
        <dbReference type="ARBA" id="ARBA00023027"/>
    </source>
</evidence>
<evidence type="ECO:0000256" key="2">
    <source>
        <dbReference type="ARBA" id="ARBA00010902"/>
    </source>
</evidence>
<dbReference type="PANTHER" id="PTHR43880:SF56">
    <property type="entry name" value="ALCOHOL DEHYDROGENASE-LIKE 4"/>
    <property type="match status" value="1"/>
</dbReference>
<dbReference type="GO" id="GO:0051903">
    <property type="term" value="F:S-(hydroxymethyl)glutathione dehydrogenase [NAD(P)+] activity"/>
    <property type="evidence" value="ECO:0007669"/>
    <property type="project" value="TreeGrafter"/>
</dbReference>
<feature type="domain" description="Alcohol dehydrogenase-like N-terminal" evidence="12">
    <location>
        <begin position="57"/>
        <end position="193"/>
    </location>
</feature>
<dbReference type="InterPro" id="IPR002328">
    <property type="entry name" value="ADH_Zn_CS"/>
</dbReference>
<comment type="subunit">
    <text evidence="3">Homodimer.</text>
</comment>
<dbReference type="InterPro" id="IPR013154">
    <property type="entry name" value="ADH-like_N"/>
</dbReference>
<dbReference type="GO" id="GO:0008270">
    <property type="term" value="F:zinc ion binding"/>
    <property type="evidence" value="ECO:0007669"/>
    <property type="project" value="InterPro"/>
</dbReference>
<keyword evidence="14" id="KW-1185">Reference proteome</keyword>
<evidence type="ECO:0000256" key="9">
    <source>
        <dbReference type="ARBA" id="ARBA00049243"/>
    </source>
</evidence>
<dbReference type="GO" id="GO:0005829">
    <property type="term" value="C:cytosol"/>
    <property type="evidence" value="ECO:0007669"/>
    <property type="project" value="TreeGrafter"/>
</dbReference>
<comment type="cofactor">
    <cofactor evidence="1 10">
        <name>Zn(2+)</name>
        <dbReference type="ChEBI" id="CHEBI:29105"/>
    </cofactor>
</comment>
<dbReference type="InterPro" id="IPR013149">
    <property type="entry name" value="ADH-like_C"/>
</dbReference>
<keyword evidence="7" id="KW-0520">NAD</keyword>
<dbReference type="Proteomes" id="UP001085076">
    <property type="component" value="Miscellaneous, Linkage group lg05"/>
</dbReference>
<dbReference type="SUPFAM" id="SSF51735">
    <property type="entry name" value="NAD(P)-binding Rossmann-fold domains"/>
    <property type="match status" value="1"/>
</dbReference>
<evidence type="ECO:0000259" key="12">
    <source>
        <dbReference type="Pfam" id="PF08240"/>
    </source>
</evidence>
<evidence type="ECO:0008006" key="15">
    <source>
        <dbReference type="Google" id="ProtNLM"/>
    </source>
</evidence>
<evidence type="ECO:0000256" key="3">
    <source>
        <dbReference type="ARBA" id="ARBA00011738"/>
    </source>
</evidence>
<dbReference type="SUPFAM" id="SSF50129">
    <property type="entry name" value="GroES-like"/>
    <property type="match status" value="2"/>
</dbReference>
<reference evidence="13" key="1">
    <citation type="submission" date="2021-03" db="EMBL/GenBank/DDBJ databases">
        <authorList>
            <person name="Li Z."/>
            <person name="Yang C."/>
        </authorList>
    </citation>
    <scope>NUCLEOTIDE SEQUENCE</scope>
    <source>
        <strain evidence="13">Dzin_1.0</strain>
        <tissue evidence="13">Leaf</tissue>
    </source>
</reference>
<evidence type="ECO:0000256" key="1">
    <source>
        <dbReference type="ARBA" id="ARBA00001947"/>
    </source>
</evidence>
<evidence type="ECO:0000256" key="6">
    <source>
        <dbReference type="ARBA" id="ARBA00023002"/>
    </source>
</evidence>
<dbReference type="Pfam" id="PF00107">
    <property type="entry name" value="ADH_zinc_N"/>
    <property type="match status" value="1"/>
</dbReference>
<dbReference type="EMBL" id="JAGGNH010000005">
    <property type="protein sequence ID" value="KAJ0971171.1"/>
    <property type="molecule type" value="Genomic_DNA"/>
</dbReference>
<dbReference type="PANTHER" id="PTHR43880">
    <property type="entry name" value="ALCOHOL DEHYDROGENASE"/>
    <property type="match status" value="1"/>
</dbReference>
<keyword evidence="5 10" id="KW-0862">Zinc</keyword>
<evidence type="ECO:0000259" key="11">
    <source>
        <dbReference type="Pfam" id="PF00107"/>
    </source>
</evidence>
<gene>
    <name evidence="13" type="ORF">J5N97_019130</name>
</gene>
<proteinExistence type="inferred from homology"/>
<sequence>MEGRRTGYVNGFHAASNTNGFHGSDTAGKVINCKAAVVWGPGEPFVIEEVQVDPPQKMEVRIKIHFTSICHTDLSAWLGQNESQQAFPRILGHEASGVVESVGEGVEDLKVGDHVVPIFNGECGSCSHCMCEQTNLCVKFRVDPFKSVMTGDGQSRFWIASRDGGERRPVYHFLNVSSFAEYTVVDSACAVRVQPAAPLHKMCLLSCCISTGIGAVWNTANVQEGAKVAIFGLGAVGLAVAEGARLRGASQIIGVDINPEKMLKGKEMGVTDFINPTDCKKPVNEVIKEMTIGGVDFSFECAGNLDVLRDAFTSTHDGWGLTVVLGIHPTPRLLPLHPMELFDGRRIVGCVFGDFKGKSQLPDFVEKYMKGDATYKLNLDGFITHELPFDKINDALKLLQQGKSLRCLLHV</sequence>
<dbReference type="Gene3D" id="3.40.50.720">
    <property type="entry name" value="NAD(P)-binding Rossmann-like Domain"/>
    <property type="match status" value="1"/>
</dbReference>
<dbReference type="Gene3D" id="3.90.180.10">
    <property type="entry name" value="Medium-chain alcohol dehydrogenases, catalytic domain"/>
    <property type="match status" value="1"/>
</dbReference>
<evidence type="ECO:0000313" key="14">
    <source>
        <dbReference type="Proteomes" id="UP001085076"/>
    </source>
</evidence>
<dbReference type="InterPro" id="IPR011032">
    <property type="entry name" value="GroES-like_sf"/>
</dbReference>